<keyword evidence="3" id="KW-1185">Reference proteome</keyword>
<organism evidence="3">
    <name type="scientific">Caenorhabditis brenneri</name>
    <name type="common">Nematode worm</name>
    <dbReference type="NCBI Taxonomy" id="135651"/>
    <lineage>
        <taxon>Eukaryota</taxon>
        <taxon>Metazoa</taxon>
        <taxon>Ecdysozoa</taxon>
        <taxon>Nematoda</taxon>
        <taxon>Chromadorea</taxon>
        <taxon>Rhabditida</taxon>
        <taxon>Rhabditina</taxon>
        <taxon>Rhabditomorpha</taxon>
        <taxon>Rhabditoidea</taxon>
        <taxon>Rhabditidae</taxon>
        <taxon>Peloderinae</taxon>
        <taxon>Caenorhabditis</taxon>
    </lineage>
</organism>
<feature type="compositionally biased region" description="Polar residues" evidence="1">
    <location>
        <begin position="35"/>
        <end position="48"/>
    </location>
</feature>
<dbReference type="InParanoid" id="G0NQV6"/>
<feature type="region of interest" description="Disordered" evidence="1">
    <location>
        <begin position="1"/>
        <end position="119"/>
    </location>
</feature>
<dbReference type="EMBL" id="GL379928">
    <property type="protein sequence ID" value="EGT35928.1"/>
    <property type="molecule type" value="Genomic_DNA"/>
</dbReference>
<feature type="compositionally biased region" description="Low complexity" evidence="1">
    <location>
        <begin position="49"/>
        <end position="59"/>
    </location>
</feature>
<feature type="compositionally biased region" description="Polar residues" evidence="1">
    <location>
        <begin position="93"/>
        <end position="108"/>
    </location>
</feature>
<evidence type="ECO:0000313" key="3">
    <source>
        <dbReference type="Proteomes" id="UP000008068"/>
    </source>
</evidence>
<evidence type="ECO:0000256" key="1">
    <source>
        <dbReference type="SAM" id="MobiDB-lite"/>
    </source>
</evidence>
<accession>G0NQV6</accession>
<gene>
    <name evidence="2" type="ORF">CAEBREN_05367</name>
</gene>
<feature type="region of interest" description="Disordered" evidence="1">
    <location>
        <begin position="289"/>
        <end position="319"/>
    </location>
</feature>
<feature type="region of interest" description="Disordered" evidence="1">
    <location>
        <begin position="505"/>
        <end position="538"/>
    </location>
</feature>
<dbReference type="AlphaFoldDB" id="G0NQV6"/>
<reference evidence="3" key="1">
    <citation type="submission" date="2011-07" db="EMBL/GenBank/DDBJ databases">
        <authorList>
            <consortium name="Caenorhabditis brenneri Sequencing and Analysis Consortium"/>
            <person name="Wilson R.K."/>
        </authorList>
    </citation>
    <scope>NUCLEOTIDE SEQUENCE [LARGE SCALE GENOMIC DNA]</scope>
    <source>
        <strain evidence="3">PB2801</strain>
    </source>
</reference>
<dbReference type="HOGENOM" id="CLU_425931_0_0_1"/>
<proteinExistence type="predicted"/>
<sequence length="643" mass="74710">MEDEMEDEELEDEVLDDIEEDAAQRLVELAGDPNIPSTSNGQRNGGPSQQQHQGYCQQQMEYGREGGFADHHQPEERDQERRGSNEVFGPQDYQGNRMQYDQHGSQSHQKLKSVRREKQTKCLATQTTVRRFTYWNNGHVARAAATVHEPKRAPITSPKPKRKRDYLAEFLENYQRQLAELRPLESVRGPVHFTIRTSDGKETPFRANSSKLIYLLRVNIQKVLNVRLDDQKLMLHDPNDAEKAHIVSEIEKIRRTFTACEKEEFDHATRHFKYQGHSWANSVSIMAPIRSRQSTGAPDDRGEEQEKRATEEITRSRKWKKMKRSKTEETWIMWEIRWMMRNRNSRIRMKEMGRKMSRKRHISLNSFDMPLHPKNTGIFPMSPFSNQNSFMFPGNFPPFIQAYWQSFINSKRQTDIRNFFSNGGPGKTNENAVYPMFNRQCLPMNPSVQMNGYPCEQPNYGNVQTVIPTAPLAASYGFPANIRIVDNDVQFLGVFKKKDFKEKSVSNRDMDDVGGQMDDQEPKQQNQDGRNRNKDELKKTRFIAPMKLVRETNKGDVKLTSAELNKNYVNNYRQKDKELVHIGTDQRHCDLSLYEKDPQTMNFGMEKNKEFVEKHATKPDGPKTEVYASTLVLDASRDVVGNE</sequence>
<evidence type="ECO:0000313" key="2">
    <source>
        <dbReference type="EMBL" id="EGT35928.1"/>
    </source>
</evidence>
<protein>
    <submittedName>
        <fullName evidence="2">Uncharacterized protein</fullName>
    </submittedName>
</protein>
<feature type="compositionally biased region" description="Basic and acidic residues" evidence="1">
    <location>
        <begin position="62"/>
        <end position="84"/>
    </location>
</feature>
<feature type="compositionally biased region" description="Acidic residues" evidence="1">
    <location>
        <begin position="1"/>
        <end position="21"/>
    </location>
</feature>
<feature type="compositionally biased region" description="Basic and acidic residues" evidence="1">
    <location>
        <begin position="529"/>
        <end position="538"/>
    </location>
</feature>
<dbReference type="Proteomes" id="UP000008068">
    <property type="component" value="Unassembled WGS sequence"/>
</dbReference>
<name>G0NQV6_CAEBE</name>
<feature type="compositionally biased region" description="Basic and acidic residues" evidence="1">
    <location>
        <begin position="298"/>
        <end position="315"/>
    </location>
</feature>